<dbReference type="PhylomeDB" id="A0A0G4G013"/>
<keyword evidence="5" id="KW-0966">Cell projection</keyword>
<comment type="subcellular location">
    <subcellularLocation>
        <location evidence="2">Cell projection</location>
    </subcellularLocation>
    <subcellularLocation>
        <location evidence="1">Cytoplasm</location>
        <location evidence="1">Cytoskeleton</location>
    </subcellularLocation>
</comment>
<dbReference type="GO" id="GO:0005737">
    <property type="term" value="C:cytoplasm"/>
    <property type="evidence" value="ECO:0007669"/>
    <property type="project" value="TreeGrafter"/>
</dbReference>
<name>A0A0G4G013_VITBC</name>
<keyword evidence="4" id="KW-0206">Cytoskeleton</keyword>
<dbReference type="InterPro" id="IPR042618">
    <property type="entry name" value="IQCG"/>
</dbReference>
<evidence type="ECO:0000313" key="8">
    <source>
        <dbReference type="EMBL" id="CEM20842.1"/>
    </source>
</evidence>
<evidence type="ECO:0000313" key="9">
    <source>
        <dbReference type="Proteomes" id="UP000041254"/>
    </source>
</evidence>
<dbReference type="Proteomes" id="UP000041254">
    <property type="component" value="Unassembled WGS sequence"/>
</dbReference>
<dbReference type="AlphaFoldDB" id="A0A0G4G013"/>
<organism evidence="8 9">
    <name type="scientific">Vitrella brassicaformis (strain CCMP3155)</name>
    <dbReference type="NCBI Taxonomy" id="1169540"/>
    <lineage>
        <taxon>Eukaryota</taxon>
        <taxon>Sar</taxon>
        <taxon>Alveolata</taxon>
        <taxon>Colpodellida</taxon>
        <taxon>Vitrellaceae</taxon>
        <taxon>Vitrella</taxon>
    </lineage>
</organism>
<keyword evidence="3" id="KW-0963">Cytoplasm</keyword>
<keyword evidence="9" id="KW-1185">Reference proteome</keyword>
<proteinExistence type="predicted"/>
<evidence type="ECO:0000256" key="5">
    <source>
        <dbReference type="ARBA" id="ARBA00023273"/>
    </source>
</evidence>
<dbReference type="OrthoDB" id="10254713at2759"/>
<feature type="region of interest" description="Disordered" evidence="7">
    <location>
        <begin position="374"/>
        <end position="394"/>
    </location>
</feature>
<keyword evidence="6" id="KW-0175">Coiled coil</keyword>
<dbReference type="InParanoid" id="A0A0G4G013"/>
<feature type="coiled-coil region" evidence="6">
    <location>
        <begin position="55"/>
        <end position="82"/>
    </location>
</feature>
<dbReference type="PANTHER" id="PTHR14871:SF1">
    <property type="entry name" value="DYNEIN REGULATORY COMPLEX PROTEIN 9"/>
    <property type="match status" value="1"/>
</dbReference>
<evidence type="ECO:0000256" key="4">
    <source>
        <dbReference type="ARBA" id="ARBA00023212"/>
    </source>
</evidence>
<sequence>MSRLSPIEAFRAQILLDDSLVKLEFVDSLGASSPQAVQTGAGQRDELSEFMGDEITRIINEQRELERQYEELILERGQLKGLMNKAQFKETQAKIQEVAHRLRESNKSLCRNLKESPNMQGNLAKLSQERARVYEWYEDCRKELDEFFFNRLALKVETGRKNQEMLQEKRRQARETAQAVRILEKELQREYQEHEKETKTANQEIATLKEELQRLKNQSAITLTFEEKKLRAKEAAVLRIFARGEKDLVDLFGEHKEARELELIGHEKAVDFVQWYTQNVIEDKMQWDEDYKRDVKQKDDELNELNANRGKLLSLLQKLRDRFEKEHAEQEERDKEARNQAVVEKLRRSQREREAAAIGLIQAIGRQYLDRLRVRMAGKKKKGKKGKGKKKKKK</sequence>
<evidence type="ECO:0000256" key="6">
    <source>
        <dbReference type="SAM" id="Coils"/>
    </source>
</evidence>
<gene>
    <name evidence="8" type="ORF">Vbra_16510</name>
</gene>
<dbReference type="OMA" id="ESKMHFY"/>
<accession>A0A0G4G013</accession>
<dbReference type="PANTHER" id="PTHR14871">
    <property type="entry name" value="DYNEIN REGULATORY COMPLEX PROTEIN 9"/>
    <property type="match status" value="1"/>
</dbReference>
<evidence type="ECO:0008006" key="10">
    <source>
        <dbReference type="Google" id="ProtNLM"/>
    </source>
</evidence>
<dbReference type="GO" id="GO:0005856">
    <property type="term" value="C:cytoskeleton"/>
    <property type="evidence" value="ECO:0007669"/>
    <property type="project" value="UniProtKB-SubCell"/>
</dbReference>
<dbReference type="VEuPathDB" id="CryptoDB:Vbra_16510"/>
<evidence type="ECO:0000256" key="2">
    <source>
        <dbReference type="ARBA" id="ARBA00004316"/>
    </source>
</evidence>
<evidence type="ECO:0000256" key="3">
    <source>
        <dbReference type="ARBA" id="ARBA00022490"/>
    </source>
</evidence>
<dbReference type="EMBL" id="CDMY01000531">
    <property type="protein sequence ID" value="CEM20842.1"/>
    <property type="molecule type" value="Genomic_DNA"/>
</dbReference>
<feature type="coiled-coil region" evidence="6">
    <location>
        <begin position="288"/>
        <end position="345"/>
    </location>
</feature>
<dbReference type="GO" id="GO:0031514">
    <property type="term" value="C:motile cilium"/>
    <property type="evidence" value="ECO:0007669"/>
    <property type="project" value="TreeGrafter"/>
</dbReference>
<dbReference type="GO" id="GO:0044782">
    <property type="term" value="P:cilium organization"/>
    <property type="evidence" value="ECO:0007669"/>
    <property type="project" value="TreeGrafter"/>
</dbReference>
<evidence type="ECO:0000256" key="1">
    <source>
        <dbReference type="ARBA" id="ARBA00004245"/>
    </source>
</evidence>
<dbReference type="FunCoup" id="A0A0G4G013">
    <property type="interactions" value="1"/>
</dbReference>
<protein>
    <recommendedName>
        <fullName evidence="10">Dynein regulatory complex protein 9</fullName>
    </recommendedName>
</protein>
<feature type="coiled-coil region" evidence="6">
    <location>
        <begin position="166"/>
        <end position="218"/>
    </location>
</feature>
<evidence type="ECO:0000256" key="7">
    <source>
        <dbReference type="SAM" id="MobiDB-lite"/>
    </source>
</evidence>
<reference evidence="8 9" key="1">
    <citation type="submission" date="2014-11" db="EMBL/GenBank/DDBJ databases">
        <authorList>
            <person name="Zhu J."/>
            <person name="Qi W."/>
            <person name="Song R."/>
        </authorList>
    </citation>
    <scope>NUCLEOTIDE SEQUENCE [LARGE SCALE GENOMIC DNA]</scope>
</reference>